<dbReference type="Gene3D" id="3.60.40.10">
    <property type="entry name" value="PPM-type phosphatase domain"/>
    <property type="match status" value="1"/>
</dbReference>
<dbReference type="InterPro" id="IPR036457">
    <property type="entry name" value="PPM-type-like_dom_sf"/>
</dbReference>
<proteinExistence type="predicted"/>
<dbReference type="EMBL" id="BIFQ01000001">
    <property type="protein sequence ID" value="GCE07000.1"/>
    <property type="molecule type" value="Genomic_DNA"/>
</dbReference>
<dbReference type="CDD" id="cd00143">
    <property type="entry name" value="PP2Cc"/>
    <property type="match status" value="1"/>
</dbReference>
<dbReference type="PROSITE" id="PS51746">
    <property type="entry name" value="PPM_2"/>
    <property type="match status" value="1"/>
</dbReference>
<dbReference type="OrthoDB" id="149347at2"/>
<dbReference type="RefSeq" id="WP_160146015.1">
    <property type="nucleotide sequence ID" value="NZ_BIFQ01000001.1"/>
</dbReference>
<evidence type="ECO:0000313" key="3">
    <source>
        <dbReference type="Proteomes" id="UP000287224"/>
    </source>
</evidence>
<dbReference type="SMART" id="SM00331">
    <property type="entry name" value="PP2C_SIG"/>
    <property type="match status" value="1"/>
</dbReference>
<feature type="domain" description="PPM-type phosphatase" evidence="1">
    <location>
        <begin position="19"/>
        <end position="314"/>
    </location>
</feature>
<evidence type="ECO:0000259" key="1">
    <source>
        <dbReference type="PROSITE" id="PS51746"/>
    </source>
</evidence>
<accession>A0A401ZJI7</accession>
<dbReference type="AlphaFoldDB" id="A0A401ZJI7"/>
<name>A0A401ZJI7_9CHLR</name>
<gene>
    <name evidence="2" type="ORF">KDAU_43290</name>
</gene>
<organism evidence="2 3">
    <name type="scientific">Dictyobacter aurantiacus</name>
    <dbReference type="NCBI Taxonomy" id="1936993"/>
    <lineage>
        <taxon>Bacteria</taxon>
        <taxon>Bacillati</taxon>
        <taxon>Chloroflexota</taxon>
        <taxon>Ktedonobacteria</taxon>
        <taxon>Ktedonobacterales</taxon>
        <taxon>Dictyobacteraceae</taxon>
        <taxon>Dictyobacter</taxon>
    </lineage>
</organism>
<evidence type="ECO:0000313" key="2">
    <source>
        <dbReference type="EMBL" id="GCE07000.1"/>
    </source>
</evidence>
<dbReference type="SMART" id="SM00332">
    <property type="entry name" value="PP2Cc"/>
    <property type="match status" value="1"/>
</dbReference>
<sequence>MDSTLQRTTKGLPPLAFVKAAIASEEHEDGNRDHALIDVESRLAVICDGFGDVPGAARAARLAARTVKIHWRQMLSALARESRPSGEQQPAFDLEASLRQLLEEASTAVLALDKRLADHARKQGSQQEQEKEAEKRKPVYAATTIALALLLPQSDGYLVGYAHVGDSRVYLLPKEGPLRRLTADDGYFEWKIGKDELNAEDALRIEQASSAEQLSEQDRVHFDNRNRISQSLGDQEIKLHVGQTTIHGGERLLLSTDGIHDNLTDAEIEETARKSTRTTVARELLKRVVERSKLGKEEHLRSKKDDMSIIAITCCMG</sequence>
<keyword evidence="3" id="KW-1185">Reference proteome</keyword>
<comment type="caution">
    <text evidence="2">The sequence shown here is derived from an EMBL/GenBank/DDBJ whole genome shotgun (WGS) entry which is preliminary data.</text>
</comment>
<dbReference type="Pfam" id="PF13672">
    <property type="entry name" value="PP2C_2"/>
    <property type="match status" value="1"/>
</dbReference>
<protein>
    <submittedName>
        <fullName evidence="2">Protein-serine/threonine phosphatase</fullName>
    </submittedName>
</protein>
<reference evidence="3" key="1">
    <citation type="submission" date="2018-12" db="EMBL/GenBank/DDBJ databases">
        <title>Tengunoibacter tsumagoiensis gen. nov., sp. nov., Dictyobacter kobayashii sp. nov., D. alpinus sp. nov., and D. joshuensis sp. nov. and description of Dictyobacteraceae fam. nov. within the order Ktedonobacterales isolated from Tengu-no-mugimeshi.</title>
        <authorList>
            <person name="Wang C.M."/>
            <person name="Zheng Y."/>
            <person name="Sakai Y."/>
            <person name="Toyoda A."/>
            <person name="Minakuchi Y."/>
            <person name="Abe K."/>
            <person name="Yokota A."/>
            <person name="Yabe S."/>
        </authorList>
    </citation>
    <scope>NUCLEOTIDE SEQUENCE [LARGE SCALE GENOMIC DNA]</scope>
    <source>
        <strain evidence="3">S-27</strain>
    </source>
</reference>
<dbReference type="Proteomes" id="UP000287224">
    <property type="component" value="Unassembled WGS sequence"/>
</dbReference>
<dbReference type="SUPFAM" id="SSF81606">
    <property type="entry name" value="PP2C-like"/>
    <property type="match status" value="1"/>
</dbReference>
<dbReference type="InterPro" id="IPR001932">
    <property type="entry name" value="PPM-type_phosphatase-like_dom"/>
</dbReference>